<dbReference type="GO" id="GO:0051301">
    <property type="term" value="P:cell division"/>
    <property type="evidence" value="ECO:0007669"/>
    <property type="project" value="UniProtKB-KW"/>
</dbReference>
<comment type="subunit">
    <text evidence="2">Component of a cohesin-like complex composed of ScpA, ScpB and the Smc homodimer, in which ScpA and ScpB bind to the head domain of Smc. The presence of the three proteins is required for the association of the complex with DNA.</text>
</comment>
<keyword evidence="2" id="KW-0131">Cell cycle</keyword>
<dbReference type="InterPro" id="IPR003768">
    <property type="entry name" value="ScpA"/>
</dbReference>
<dbReference type="GO" id="GO:0005737">
    <property type="term" value="C:cytoplasm"/>
    <property type="evidence" value="ECO:0007669"/>
    <property type="project" value="UniProtKB-SubCell"/>
</dbReference>
<dbReference type="RefSeq" id="WP_420907140.1">
    <property type="nucleotide sequence ID" value="NZ_CP046056.1"/>
</dbReference>
<keyword evidence="2" id="KW-0159">Chromosome partition</keyword>
<proteinExistence type="inferred from homology"/>
<dbReference type="PANTHER" id="PTHR33969">
    <property type="entry name" value="SEGREGATION AND CONDENSATION PROTEIN A"/>
    <property type="match status" value="1"/>
</dbReference>
<evidence type="ECO:0000256" key="3">
    <source>
        <dbReference type="SAM" id="MobiDB-lite"/>
    </source>
</evidence>
<evidence type="ECO:0000256" key="2">
    <source>
        <dbReference type="HAMAP-Rule" id="MF_01805"/>
    </source>
</evidence>
<dbReference type="Gene3D" id="6.10.250.2410">
    <property type="match status" value="1"/>
</dbReference>
<dbReference type="InterPro" id="IPR023093">
    <property type="entry name" value="ScpA-like_C"/>
</dbReference>
<organism evidence="4 5">
    <name type="scientific">Venatoribacter cucullus</name>
    <dbReference type="NCBI Taxonomy" id="2661630"/>
    <lineage>
        <taxon>Bacteria</taxon>
        <taxon>Pseudomonadati</taxon>
        <taxon>Pseudomonadota</taxon>
        <taxon>Gammaproteobacteria</taxon>
        <taxon>Oceanospirillales</taxon>
        <taxon>Oceanospirillaceae</taxon>
        <taxon>Venatoribacter</taxon>
    </lineage>
</organism>
<dbReference type="GO" id="GO:0006260">
    <property type="term" value="P:DNA replication"/>
    <property type="evidence" value="ECO:0007669"/>
    <property type="project" value="UniProtKB-UniRule"/>
</dbReference>
<feature type="region of interest" description="Disordered" evidence="3">
    <location>
        <begin position="293"/>
        <end position="313"/>
    </location>
</feature>
<keyword evidence="5" id="KW-1185">Reference proteome</keyword>
<gene>
    <name evidence="2" type="primary">scpA</name>
    <name evidence="4" type="ORF">GJQ55_09130</name>
</gene>
<reference evidence="4 5" key="1">
    <citation type="submission" date="2019-11" db="EMBL/GenBank/DDBJ databases">
        <title>Venatorbacter sp. nov. a predator of Campylobacter and other Gram-negative bacteria.</title>
        <authorList>
            <person name="Saeedi A."/>
            <person name="Cummings N.J."/>
            <person name="Connerton I.F."/>
            <person name="Connerton P.L."/>
        </authorList>
    </citation>
    <scope>NUCLEOTIDE SEQUENCE [LARGE SCALE GENOMIC DNA]</scope>
    <source>
        <strain evidence="4">XL5</strain>
    </source>
</reference>
<accession>A0A9X7YNW8</accession>
<dbReference type="HAMAP" id="MF_01805">
    <property type="entry name" value="ScpA"/>
    <property type="match status" value="1"/>
</dbReference>
<sequence>MQPVTPDNVVQPATAPAAGVVLPAAPSSRGGSGQQEMPFALVQGQPYTQLPLDLYIPPDALEVILEQFEGPLDLLLYLIRKQNLDILDVNVSDIVDQYMEYIDLMQSLQLELAGEYLVMAAMLAEIKSRMLLPRNREDGADGDEEDPRAELLRRLQEYERFKNAAENLDELPRLERDIFVADIDAPDRIQERVHPEVDMKELMLAFAAVLRRAERFEHHEIQREQLSTRERMSQVLAQLQGGHFVTFRSLFDGQEGKLGVVVTFLAVLELVKEALIDIVQQELFGPIHVRARSERPAEGPSYNEFSSPDGEPA</sequence>
<dbReference type="Pfam" id="PF02616">
    <property type="entry name" value="SMC_ScpA"/>
    <property type="match status" value="1"/>
</dbReference>
<protein>
    <recommendedName>
        <fullName evidence="1 2">Segregation and condensation protein A</fullName>
    </recommendedName>
</protein>
<evidence type="ECO:0000313" key="5">
    <source>
        <dbReference type="Proteomes" id="UP000596074"/>
    </source>
</evidence>
<dbReference type="Proteomes" id="UP000596074">
    <property type="component" value="Chromosome"/>
</dbReference>
<dbReference type="EMBL" id="CP046056">
    <property type="protein sequence ID" value="QQD24613.1"/>
    <property type="molecule type" value="Genomic_DNA"/>
</dbReference>
<dbReference type="KEGG" id="vcw:GJQ55_09130"/>
<dbReference type="AlphaFoldDB" id="A0A9X7YNW8"/>
<evidence type="ECO:0000256" key="1">
    <source>
        <dbReference type="ARBA" id="ARBA00044777"/>
    </source>
</evidence>
<keyword evidence="2" id="KW-0132">Cell division</keyword>
<dbReference type="Gene3D" id="1.10.10.580">
    <property type="entry name" value="Structural maintenance of chromosome 1. Chain E"/>
    <property type="match status" value="1"/>
</dbReference>
<dbReference type="GO" id="GO:0007059">
    <property type="term" value="P:chromosome segregation"/>
    <property type="evidence" value="ECO:0007669"/>
    <property type="project" value="UniProtKB-UniRule"/>
</dbReference>
<comment type="subcellular location">
    <subcellularLocation>
        <location evidence="2">Cytoplasm</location>
    </subcellularLocation>
    <text evidence="2">Associated with two foci at the outer edges of the nucleoid region in young cells, and at four foci within both cell halves in older cells.</text>
</comment>
<keyword evidence="2" id="KW-0963">Cytoplasm</keyword>
<name>A0A9X7YNW8_9GAMM</name>
<comment type="similarity">
    <text evidence="2">Belongs to the ScpA family.</text>
</comment>
<evidence type="ECO:0000313" key="4">
    <source>
        <dbReference type="EMBL" id="QQD24613.1"/>
    </source>
</evidence>
<dbReference type="PANTHER" id="PTHR33969:SF2">
    <property type="entry name" value="SEGREGATION AND CONDENSATION PROTEIN A"/>
    <property type="match status" value="1"/>
</dbReference>
<comment type="function">
    <text evidence="2">Participates in chromosomal partition during cell division. May act via the formation of a condensin-like complex containing Smc and ScpB that pull DNA away from mid-cell into both cell halves.</text>
</comment>